<dbReference type="InterPro" id="IPR020667">
    <property type="entry name" value="DNA_mismatch_repair_MutL"/>
</dbReference>
<dbReference type="GO" id="GO:0032300">
    <property type="term" value="C:mismatch repair complex"/>
    <property type="evidence" value="ECO:0007669"/>
    <property type="project" value="InterPro"/>
</dbReference>
<dbReference type="SUPFAM" id="SSF54211">
    <property type="entry name" value="Ribosomal protein S5 domain 2-like"/>
    <property type="match status" value="1"/>
</dbReference>
<reference evidence="8 9" key="1">
    <citation type="submission" date="2019-04" db="EMBL/GenBank/DDBJ databases">
        <title>Geobacter ruber sp. nov., ferric-reducing bacteria isolated from paddy soil.</title>
        <authorList>
            <person name="Xu Z."/>
            <person name="Masuda Y."/>
            <person name="Itoh H."/>
            <person name="Senoo K."/>
        </authorList>
    </citation>
    <scope>NUCLEOTIDE SEQUENCE [LARGE SCALE GENOMIC DNA]</scope>
    <source>
        <strain evidence="8 9">Red88</strain>
    </source>
</reference>
<dbReference type="GO" id="GO:0005524">
    <property type="term" value="F:ATP binding"/>
    <property type="evidence" value="ECO:0007669"/>
    <property type="project" value="InterPro"/>
</dbReference>
<dbReference type="InterPro" id="IPR038973">
    <property type="entry name" value="MutL/Mlh/Pms-like"/>
</dbReference>
<evidence type="ECO:0000259" key="7">
    <source>
        <dbReference type="SMART" id="SM01340"/>
    </source>
</evidence>
<proteinExistence type="inferred from homology"/>
<dbReference type="InterPro" id="IPR037198">
    <property type="entry name" value="MutL_C_sf"/>
</dbReference>
<dbReference type="EMBL" id="SRSD01000004">
    <property type="protein sequence ID" value="KAA0892139.1"/>
    <property type="molecule type" value="Genomic_DNA"/>
</dbReference>
<dbReference type="PROSITE" id="PS00058">
    <property type="entry name" value="DNA_MISMATCH_REPAIR_1"/>
    <property type="match status" value="1"/>
</dbReference>
<protein>
    <recommendedName>
        <fullName evidence="2 5">DNA mismatch repair protein MutL</fullName>
    </recommendedName>
</protein>
<dbReference type="InterPro" id="IPR013507">
    <property type="entry name" value="DNA_mismatch_S5_2-like"/>
</dbReference>
<dbReference type="InterPro" id="IPR014721">
    <property type="entry name" value="Ribsml_uS5_D2-typ_fold_subgr"/>
</dbReference>
<dbReference type="GO" id="GO:0030983">
    <property type="term" value="F:mismatched DNA binding"/>
    <property type="evidence" value="ECO:0007669"/>
    <property type="project" value="InterPro"/>
</dbReference>
<name>A0A5A9XJ65_9BACT</name>
<dbReference type="NCBIfam" id="TIGR00585">
    <property type="entry name" value="mutl"/>
    <property type="match status" value="1"/>
</dbReference>
<accession>A0A5A9XJ65</accession>
<organism evidence="8 9">
    <name type="scientific">Oryzomonas rubra</name>
    <dbReference type="NCBI Taxonomy" id="2509454"/>
    <lineage>
        <taxon>Bacteria</taxon>
        <taxon>Pseudomonadati</taxon>
        <taxon>Thermodesulfobacteriota</taxon>
        <taxon>Desulfuromonadia</taxon>
        <taxon>Geobacterales</taxon>
        <taxon>Geobacteraceae</taxon>
        <taxon>Oryzomonas</taxon>
    </lineage>
</organism>
<dbReference type="InterPro" id="IPR002099">
    <property type="entry name" value="MutL/Mlh/PMS"/>
</dbReference>
<dbReference type="GO" id="GO:0140664">
    <property type="term" value="F:ATP-dependent DNA damage sensor activity"/>
    <property type="evidence" value="ECO:0007669"/>
    <property type="project" value="InterPro"/>
</dbReference>
<evidence type="ECO:0000256" key="5">
    <source>
        <dbReference type="HAMAP-Rule" id="MF_00149"/>
    </source>
</evidence>
<dbReference type="InterPro" id="IPR042120">
    <property type="entry name" value="MutL_C_dimsub"/>
</dbReference>
<comment type="caution">
    <text evidence="8">The sequence shown here is derived from an EMBL/GenBank/DDBJ whole genome shotgun (WGS) entry which is preliminary data.</text>
</comment>
<dbReference type="InterPro" id="IPR042121">
    <property type="entry name" value="MutL_C_regsub"/>
</dbReference>
<evidence type="ECO:0000256" key="2">
    <source>
        <dbReference type="ARBA" id="ARBA00021975"/>
    </source>
</evidence>
<dbReference type="HAMAP" id="MF_00149">
    <property type="entry name" value="DNA_mis_repair"/>
    <property type="match status" value="1"/>
</dbReference>
<keyword evidence="9" id="KW-1185">Reference proteome</keyword>
<dbReference type="Pfam" id="PF08676">
    <property type="entry name" value="MutL_C"/>
    <property type="match status" value="1"/>
</dbReference>
<dbReference type="InterPro" id="IPR014762">
    <property type="entry name" value="DNA_mismatch_repair_CS"/>
</dbReference>
<dbReference type="Gene3D" id="3.30.1370.100">
    <property type="entry name" value="MutL, C-terminal domain, regulatory subdomain"/>
    <property type="match status" value="1"/>
</dbReference>
<comment type="function">
    <text evidence="5">This protein is involved in the repair of mismatches in DNA. It is required for dam-dependent methyl-directed DNA mismatch repair. May act as a 'molecular matchmaker', a protein that promotes the formation of a stable complex between two or more DNA-binding proteins in an ATP-dependent manner without itself being part of a final effector complex.</text>
</comment>
<dbReference type="Proteomes" id="UP000324298">
    <property type="component" value="Unassembled WGS sequence"/>
</dbReference>
<dbReference type="GO" id="GO:0006298">
    <property type="term" value="P:mismatch repair"/>
    <property type="evidence" value="ECO:0007669"/>
    <property type="project" value="UniProtKB-UniRule"/>
</dbReference>
<dbReference type="Gene3D" id="3.30.565.10">
    <property type="entry name" value="Histidine kinase-like ATPase, C-terminal domain"/>
    <property type="match status" value="1"/>
</dbReference>
<dbReference type="Gene3D" id="3.30.1540.20">
    <property type="entry name" value="MutL, C-terminal domain, dimerisation subdomain"/>
    <property type="match status" value="1"/>
</dbReference>
<dbReference type="Gene3D" id="3.30.230.10">
    <property type="match status" value="1"/>
</dbReference>
<dbReference type="PANTHER" id="PTHR10073:SF12">
    <property type="entry name" value="DNA MISMATCH REPAIR PROTEIN MLH1"/>
    <property type="match status" value="1"/>
</dbReference>
<dbReference type="RefSeq" id="WP_149307076.1">
    <property type="nucleotide sequence ID" value="NZ_SRSD01000004.1"/>
</dbReference>
<dbReference type="SMART" id="SM00853">
    <property type="entry name" value="MutL_C"/>
    <property type="match status" value="1"/>
</dbReference>
<keyword evidence="4 5" id="KW-0234">DNA repair</keyword>
<evidence type="ECO:0000259" key="6">
    <source>
        <dbReference type="SMART" id="SM00853"/>
    </source>
</evidence>
<keyword evidence="8" id="KW-0540">Nuclease</keyword>
<evidence type="ECO:0000313" key="9">
    <source>
        <dbReference type="Proteomes" id="UP000324298"/>
    </source>
</evidence>
<sequence length="613" mass="66185">MSQRIAILPETITNKIAAGEVVERPASVIKELLENSLDAGASDVSVEIAAGGRRLIRITDNGHGMSREDALLSLERHATSKIRTDSDLDGILTLGFRGEALPSIASVSRFRLATREAGSLEGTEIIVEGGRVKDVKACGMAPGTVISVEQLFFNTPARLKFLRSAETETGHVGDTVARMAVSRPEVAFRLASDDREMLRVQRSDLRRRIAQTVGKDAAAALHEVAGTEGGITVTGFISGPQSVRSTTSAMFTYINGRFVRDKVVQHAIMQAYRGVIDRGRYPILALFIELPPGEVDVNVHPTKHEVRFRRQSAVHDALQAALEGVLRRSPWLAHRQEPAPPAQAAPPTGQAYRERIAAAAQASLRFVEQPPRSSFPLASASGDGTCTTPVAAVAPPETPVSVREPAEPFQPEPASAESAGYFSALAIIGQFHGEYLLCQSGAELVIIDQHAASERVAYQRLRQQFRAGGVESQRLLFPETLELSFGEAAVVGRFREDLARIGFDLEPFGGTTVIVAALPRLATGRDGMQLVRDILAELAALGTSAAFDGAIDDLLARIACHSVVRGFHPLENRQITELLRAMDETDFAASCPHGRPVSHTITLGELEKIFKRT</sequence>
<gene>
    <name evidence="5 8" type="primary">mutL</name>
    <name evidence="8" type="ORF">ET418_08005</name>
</gene>
<dbReference type="OrthoDB" id="9763467at2"/>
<dbReference type="SUPFAM" id="SSF118116">
    <property type="entry name" value="DNA mismatch repair protein MutL"/>
    <property type="match status" value="1"/>
</dbReference>
<dbReference type="GO" id="GO:0004519">
    <property type="term" value="F:endonuclease activity"/>
    <property type="evidence" value="ECO:0007669"/>
    <property type="project" value="UniProtKB-KW"/>
</dbReference>
<dbReference type="CDD" id="cd16926">
    <property type="entry name" value="HATPase_MutL-MLH-PMS-like"/>
    <property type="match status" value="1"/>
</dbReference>
<dbReference type="PANTHER" id="PTHR10073">
    <property type="entry name" value="DNA MISMATCH REPAIR PROTEIN MLH, PMS, MUTL"/>
    <property type="match status" value="1"/>
</dbReference>
<dbReference type="InterPro" id="IPR036890">
    <property type="entry name" value="HATPase_C_sf"/>
</dbReference>
<evidence type="ECO:0000256" key="4">
    <source>
        <dbReference type="ARBA" id="ARBA00023204"/>
    </source>
</evidence>
<dbReference type="InterPro" id="IPR020568">
    <property type="entry name" value="Ribosomal_Su5_D2-typ_SF"/>
</dbReference>
<evidence type="ECO:0000256" key="3">
    <source>
        <dbReference type="ARBA" id="ARBA00022763"/>
    </source>
</evidence>
<evidence type="ECO:0000313" key="8">
    <source>
        <dbReference type="EMBL" id="KAA0892139.1"/>
    </source>
</evidence>
<comment type="similarity">
    <text evidence="1 5">Belongs to the DNA mismatch repair MutL/HexB family.</text>
</comment>
<feature type="domain" description="DNA mismatch repair protein S5" evidence="7">
    <location>
        <begin position="209"/>
        <end position="327"/>
    </location>
</feature>
<keyword evidence="8" id="KW-0255">Endonuclease</keyword>
<dbReference type="FunFam" id="3.30.565.10:FF:000003">
    <property type="entry name" value="DNA mismatch repair endonuclease MutL"/>
    <property type="match status" value="1"/>
</dbReference>
<dbReference type="Pfam" id="PF13589">
    <property type="entry name" value="HATPase_c_3"/>
    <property type="match status" value="1"/>
</dbReference>
<dbReference type="InterPro" id="IPR014790">
    <property type="entry name" value="MutL_C"/>
</dbReference>
<dbReference type="SUPFAM" id="SSF55874">
    <property type="entry name" value="ATPase domain of HSP90 chaperone/DNA topoisomerase II/histidine kinase"/>
    <property type="match status" value="1"/>
</dbReference>
<evidence type="ECO:0000256" key="1">
    <source>
        <dbReference type="ARBA" id="ARBA00006082"/>
    </source>
</evidence>
<dbReference type="Pfam" id="PF01119">
    <property type="entry name" value="DNA_mis_repair"/>
    <property type="match status" value="1"/>
</dbReference>
<dbReference type="CDD" id="cd00782">
    <property type="entry name" value="MutL_Trans"/>
    <property type="match status" value="1"/>
</dbReference>
<dbReference type="AlphaFoldDB" id="A0A5A9XJ65"/>
<feature type="domain" description="MutL C-terminal dimerisation" evidence="6">
    <location>
        <begin position="427"/>
        <end position="570"/>
    </location>
</feature>
<keyword evidence="3 5" id="KW-0227">DNA damage</keyword>
<dbReference type="SMART" id="SM01340">
    <property type="entry name" value="DNA_mis_repair"/>
    <property type="match status" value="1"/>
</dbReference>
<dbReference type="GO" id="GO:0016887">
    <property type="term" value="F:ATP hydrolysis activity"/>
    <property type="evidence" value="ECO:0007669"/>
    <property type="project" value="InterPro"/>
</dbReference>
<keyword evidence="8" id="KW-0378">Hydrolase</keyword>